<sequence>MPRSENTGIRSVQIIKIEGSKFTFDYEAFKSIVDKNDRCKDLPVAVIIINGALRTGKSFFSNFIIRHLKSLEANASNPSNATQKVDEDYLTDYFVSRRGSDIQTLGVWALDEIFIYDNKAVVLMDTQGIFDQELNQAMTIALISLSTIVSSYQIYNLDKRIQEDHLCNMAYFSAYSSLISNTENTKLGQTLCLLVRDWPNFENNFDLSRCDAETDAYRKDFLENTKSIDKVKIDTRKKIHDTYDNVVVRLCPHPGHLVTEGKFSGRLSEVREDFMIHVEHIINQILKDLEPKRIGSNQALLCRELPNYLKEYVTLYENVKDALPEAMTILETTEKICQENAKTKTVHYYREKMMSRLRSRSMTKEDIEAWHKSCTREAQRYFNKLYIMGKDEDIKKIRDDIMRDIASEYQQCLLLAKEKNLFNIVYNGVTDLLRHLNLNVDFLSELFLKNSFLFMGVAYMFTVFLPFGGEFIASIIRYVVCMLAGMYLCIYLKEQKNSEAVVSTGLHDFKGARSSPGSKLEKSTTRA</sequence>
<dbReference type="Proteomes" id="UP000594342">
    <property type="component" value="Unassembled WGS sequence"/>
</dbReference>
<keyword evidence="1" id="KW-0547">Nucleotide-binding</keyword>
<dbReference type="GO" id="GO:0005525">
    <property type="term" value="F:GTP binding"/>
    <property type="evidence" value="ECO:0007669"/>
    <property type="project" value="UniProtKB-KW"/>
</dbReference>
<protein>
    <submittedName>
        <fullName evidence="6">Atlastin-2-like</fullName>
    </submittedName>
</protein>
<evidence type="ECO:0000313" key="6">
    <source>
        <dbReference type="EMBL" id="VBB17790.1"/>
    </source>
</evidence>
<accession>A0A5K0U7I4</accession>
<keyword evidence="2" id="KW-0378">Hydrolase</keyword>
<feature type="transmembrane region" description="Helical" evidence="4">
    <location>
        <begin position="452"/>
        <end position="469"/>
    </location>
</feature>
<evidence type="ECO:0000259" key="5">
    <source>
        <dbReference type="PROSITE" id="PS51715"/>
    </source>
</evidence>
<keyword evidence="4" id="KW-1133">Transmembrane helix</keyword>
<dbReference type="PANTHER" id="PTHR10751">
    <property type="entry name" value="GUANYLATE BINDING PROTEIN"/>
    <property type="match status" value="1"/>
</dbReference>
<dbReference type="Pfam" id="PF02263">
    <property type="entry name" value="GBP"/>
    <property type="match status" value="1"/>
</dbReference>
<keyword evidence="4" id="KW-0472">Membrane</keyword>
<dbReference type="InterPro" id="IPR027417">
    <property type="entry name" value="P-loop_NTPase"/>
</dbReference>
<dbReference type="SUPFAM" id="SSF52540">
    <property type="entry name" value="P-loop containing nucleoside triphosphate hydrolases"/>
    <property type="match status" value="1"/>
</dbReference>
<organism evidence="6 7">
    <name type="scientific">Yasminevirus sp. GU-2018</name>
    <dbReference type="NCBI Taxonomy" id="2420051"/>
    <lineage>
        <taxon>Viruses</taxon>
        <taxon>Varidnaviria</taxon>
        <taxon>Bamfordvirae</taxon>
        <taxon>Nucleocytoviricota</taxon>
        <taxon>Megaviricetes</taxon>
        <taxon>Imitervirales</taxon>
        <taxon>Mimiviridae</taxon>
        <taxon>Klosneuvirinae</taxon>
        <taxon>Yasminevirus</taxon>
        <taxon>Yasminevirus saudimassiliense</taxon>
    </lineage>
</organism>
<dbReference type="Gene3D" id="3.40.50.300">
    <property type="entry name" value="P-loop containing nucleotide triphosphate hydrolases"/>
    <property type="match status" value="1"/>
</dbReference>
<dbReference type="Gene3D" id="1.20.58.420">
    <property type="entry name" value="AHSP"/>
    <property type="match status" value="1"/>
</dbReference>
<proteinExistence type="predicted"/>
<evidence type="ECO:0000313" key="7">
    <source>
        <dbReference type="Proteomes" id="UP000594342"/>
    </source>
</evidence>
<dbReference type="InterPro" id="IPR015894">
    <property type="entry name" value="Guanylate-bd_N"/>
</dbReference>
<keyword evidence="3" id="KW-0342">GTP-binding</keyword>
<dbReference type="InterPro" id="IPR036543">
    <property type="entry name" value="Guanylate-bd_C_sf"/>
</dbReference>
<reference evidence="6 7" key="1">
    <citation type="submission" date="2018-10" db="EMBL/GenBank/DDBJ databases">
        <authorList>
            <consortium name="IHU Genomes"/>
        </authorList>
    </citation>
    <scope>NUCLEOTIDE SEQUENCE [LARGE SCALE GENOMIC DNA]</scope>
    <source>
        <strain evidence="6 7">A1</strain>
    </source>
</reference>
<evidence type="ECO:0000256" key="2">
    <source>
        <dbReference type="ARBA" id="ARBA00022801"/>
    </source>
</evidence>
<comment type="caution">
    <text evidence="6">The sequence shown here is derived from an EMBL/GenBank/DDBJ whole genome shotgun (WGS) entry which is preliminary data.</text>
</comment>
<dbReference type="GO" id="GO:0003924">
    <property type="term" value="F:GTPase activity"/>
    <property type="evidence" value="ECO:0007669"/>
    <property type="project" value="InterPro"/>
</dbReference>
<feature type="domain" description="GB1/RHD3-type G" evidence="5">
    <location>
        <begin position="41"/>
        <end position="172"/>
    </location>
</feature>
<dbReference type="SUPFAM" id="SSF48340">
    <property type="entry name" value="Interferon-induced guanylate-binding protein 1 (GBP1), C-terminal domain"/>
    <property type="match status" value="1"/>
</dbReference>
<dbReference type="InterPro" id="IPR030386">
    <property type="entry name" value="G_GB1_RHD3_dom"/>
</dbReference>
<keyword evidence="7" id="KW-1185">Reference proteome</keyword>
<evidence type="ECO:0000256" key="1">
    <source>
        <dbReference type="ARBA" id="ARBA00022741"/>
    </source>
</evidence>
<name>A0A5K0U7I4_9VIRU</name>
<dbReference type="EMBL" id="UPSH01000001">
    <property type="protein sequence ID" value="VBB17790.1"/>
    <property type="molecule type" value="Genomic_DNA"/>
</dbReference>
<gene>
    <name evidence="6" type="ORF">YASMINEVIRUS_253</name>
</gene>
<evidence type="ECO:0000256" key="3">
    <source>
        <dbReference type="ARBA" id="ARBA00023134"/>
    </source>
</evidence>
<dbReference type="PROSITE" id="PS51715">
    <property type="entry name" value="G_GB1_RHD3"/>
    <property type="match status" value="1"/>
</dbReference>
<keyword evidence="4" id="KW-0812">Transmembrane</keyword>
<evidence type="ECO:0000256" key="4">
    <source>
        <dbReference type="SAM" id="Phobius"/>
    </source>
</evidence>